<organism evidence="1 2">
    <name type="scientific">Emergomyces africanus</name>
    <dbReference type="NCBI Taxonomy" id="1955775"/>
    <lineage>
        <taxon>Eukaryota</taxon>
        <taxon>Fungi</taxon>
        <taxon>Dikarya</taxon>
        <taxon>Ascomycota</taxon>
        <taxon>Pezizomycotina</taxon>
        <taxon>Eurotiomycetes</taxon>
        <taxon>Eurotiomycetidae</taxon>
        <taxon>Onygenales</taxon>
        <taxon>Ajellomycetaceae</taxon>
        <taxon>Emergomyces</taxon>
    </lineage>
</organism>
<sequence length="306" mass="34307">MHPLATRHCMDFVFWLRDKLSPLLPPDFRNLLLTRIEMVNQVMQDILPADNMTLEEVVHVFKLEYDKDPSIWVLPSEDMCMIPHCLSTLLSDLDFVSSGRKSEGLVRCRLNLILFTCLAAEERYCNAVLADPSIAPPNAEILSRQTSPTPSMASWNSSGPERVRLSVETAFSNAVDYNRRARLLYGTADFSLWYGSVEESATNLVVVAVSGESTARQGEGKCLALMSIVHLRRKEDGRKNATVYGVCSDGVEFYFLRLDNDSKVSRIGTGLDWNWGKASDILSHIRNIMRLALEATPTSTPTRPGY</sequence>
<dbReference type="STRING" id="1658172.A0A1B7P6L4"/>
<proteinExistence type="predicted"/>
<keyword evidence="2" id="KW-1185">Reference proteome</keyword>
<name>A0A1B7P6L4_9EURO</name>
<gene>
    <name evidence="1" type="ORF">ACJ72_01092</name>
</gene>
<dbReference type="OrthoDB" id="4179617at2759"/>
<dbReference type="EMBL" id="LGUA01000068">
    <property type="protein sequence ID" value="OAX84547.1"/>
    <property type="molecule type" value="Genomic_DNA"/>
</dbReference>
<evidence type="ECO:0000313" key="1">
    <source>
        <dbReference type="EMBL" id="OAX84547.1"/>
    </source>
</evidence>
<dbReference type="AlphaFoldDB" id="A0A1B7P6L4"/>
<accession>A0A1B7P6L4</accession>
<reference evidence="1 2" key="1">
    <citation type="submission" date="2015-07" db="EMBL/GenBank/DDBJ databases">
        <title>Emmonsia species relationships and genome sequence.</title>
        <authorList>
            <person name="Cuomo C.A."/>
            <person name="Schwartz I.S."/>
            <person name="Kenyon C."/>
            <person name="de Hoog G.S."/>
            <person name="Govender N.P."/>
            <person name="Botha A."/>
            <person name="Moreno L."/>
            <person name="de Vries M."/>
            <person name="Munoz J.F."/>
            <person name="Stielow J.B."/>
        </authorList>
    </citation>
    <scope>NUCLEOTIDE SEQUENCE [LARGE SCALE GENOMIC DNA]</scope>
    <source>
        <strain evidence="1 2">CBS 136260</strain>
    </source>
</reference>
<comment type="caution">
    <text evidence="1">The sequence shown here is derived from an EMBL/GenBank/DDBJ whole genome shotgun (WGS) entry which is preliminary data.</text>
</comment>
<dbReference type="Proteomes" id="UP000091918">
    <property type="component" value="Unassembled WGS sequence"/>
</dbReference>
<evidence type="ECO:0000313" key="2">
    <source>
        <dbReference type="Proteomes" id="UP000091918"/>
    </source>
</evidence>
<protein>
    <submittedName>
        <fullName evidence="1">Uncharacterized protein</fullName>
    </submittedName>
</protein>